<proteinExistence type="predicted"/>
<keyword evidence="2" id="KW-1185">Reference proteome</keyword>
<dbReference type="Gramene" id="RZC65415">
    <property type="protein sequence ID" value="RZC65415"/>
    <property type="gene ID" value="C5167_009109"/>
</dbReference>
<evidence type="ECO:0000313" key="1">
    <source>
        <dbReference type="EMBL" id="RZC65415.1"/>
    </source>
</evidence>
<evidence type="ECO:0000313" key="2">
    <source>
        <dbReference type="Proteomes" id="UP000316621"/>
    </source>
</evidence>
<sequence>MEKNPNENEVAIRSSAHICRVYRGAEKCARFRREKQIILDGYIRRRKLRPSSLQINTLLQILATNPRCGLRIGPDVSWRDKLWPDFWRIVYNHKL</sequence>
<reference evidence="1 2" key="1">
    <citation type="journal article" date="2018" name="Science">
        <title>The opium poppy genome and morphinan production.</title>
        <authorList>
            <person name="Guo L."/>
            <person name="Winzer T."/>
            <person name="Yang X."/>
            <person name="Li Y."/>
            <person name="Ning Z."/>
            <person name="He Z."/>
            <person name="Teodor R."/>
            <person name="Lu Y."/>
            <person name="Bowser T.A."/>
            <person name="Graham I.A."/>
            <person name="Ye K."/>
        </authorList>
    </citation>
    <scope>NUCLEOTIDE SEQUENCE [LARGE SCALE GENOMIC DNA]</scope>
    <source>
        <strain evidence="2">cv. HN1</strain>
        <tissue evidence="1">Leaves</tissue>
    </source>
</reference>
<organism evidence="1 2">
    <name type="scientific">Papaver somniferum</name>
    <name type="common">Opium poppy</name>
    <dbReference type="NCBI Taxonomy" id="3469"/>
    <lineage>
        <taxon>Eukaryota</taxon>
        <taxon>Viridiplantae</taxon>
        <taxon>Streptophyta</taxon>
        <taxon>Embryophyta</taxon>
        <taxon>Tracheophyta</taxon>
        <taxon>Spermatophyta</taxon>
        <taxon>Magnoliopsida</taxon>
        <taxon>Ranunculales</taxon>
        <taxon>Papaveraceae</taxon>
        <taxon>Papaveroideae</taxon>
        <taxon>Papaver</taxon>
    </lineage>
</organism>
<dbReference type="Proteomes" id="UP000316621">
    <property type="component" value="Chromosome 6"/>
</dbReference>
<gene>
    <name evidence="1" type="ORF">C5167_009109</name>
</gene>
<name>A0A4Y7K0D0_PAPSO</name>
<dbReference type="AlphaFoldDB" id="A0A4Y7K0D0"/>
<dbReference type="EMBL" id="CM010720">
    <property type="protein sequence ID" value="RZC65415.1"/>
    <property type="molecule type" value="Genomic_DNA"/>
</dbReference>
<protein>
    <submittedName>
        <fullName evidence="1">Uncharacterized protein</fullName>
    </submittedName>
</protein>
<accession>A0A4Y7K0D0</accession>